<dbReference type="RefSeq" id="WP_187760527.1">
    <property type="nucleotide sequence ID" value="NZ_CP061038.1"/>
</dbReference>
<keyword evidence="4" id="KW-1185">Reference proteome</keyword>
<protein>
    <recommendedName>
        <fullName evidence="2">OmpR/PhoB-type domain-containing protein</fullName>
    </recommendedName>
</protein>
<gene>
    <name evidence="3" type="ORF">H3Z74_15670</name>
</gene>
<dbReference type="Gene3D" id="1.10.10.10">
    <property type="entry name" value="Winged helix-like DNA-binding domain superfamily/Winged helix DNA-binding domain"/>
    <property type="match status" value="1"/>
</dbReference>
<dbReference type="SMART" id="SM00862">
    <property type="entry name" value="Trans_reg_C"/>
    <property type="match status" value="1"/>
</dbReference>
<organism evidence="3 4">
    <name type="scientific">Sphingomonas alpina</name>
    <dbReference type="NCBI Taxonomy" id="653931"/>
    <lineage>
        <taxon>Bacteria</taxon>
        <taxon>Pseudomonadati</taxon>
        <taxon>Pseudomonadota</taxon>
        <taxon>Alphaproteobacteria</taxon>
        <taxon>Sphingomonadales</taxon>
        <taxon>Sphingomonadaceae</taxon>
        <taxon>Sphingomonas</taxon>
    </lineage>
</organism>
<accession>A0A7H0LEU5</accession>
<keyword evidence="1" id="KW-0238">DNA-binding</keyword>
<dbReference type="Proteomes" id="UP000516148">
    <property type="component" value="Chromosome"/>
</dbReference>
<dbReference type="GO" id="GO:0000160">
    <property type="term" value="P:phosphorelay signal transduction system"/>
    <property type="evidence" value="ECO:0007669"/>
    <property type="project" value="InterPro"/>
</dbReference>
<dbReference type="InterPro" id="IPR016032">
    <property type="entry name" value="Sig_transdc_resp-reg_C-effctor"/>
</dbReference>
<evidence type="ECO:0000259" key="2">
    <source>
        <dbReference type="SMART" id="SM00862"/>
    </source>
</evidence>
<proteinExistence type="predicted"/>
<sequence length="131" mass="14763">MSSPPSAGEERRRPLIKRGALTATFDPTEICWNGRRVPLSPMEAVIVAHLIKRERTRWEEIRQVLVDHGAGGDTCEVLVYRIRRKFVALGANNPIDTIRGWGLRLQVERDARGSRSLWIGATEVMDWSTGA</sequence>
<dbReference type="GO" id="GO:0006355">
    <property type="term" value="P:regulation of DNA-templated transcription"/>
    <property type="evidence" value="ECO:0007669"/>
    <property type="project" value="InterPro"/>
</dbReference>
<dbReference type="KEGG" id="spap:H3Z74_15670"/>
<dbReference type="InterPro" id="IPR036388">
    <property type="entry name" value="WH-like_DNA-bd_sf"/>
</dbReference>
<reference evidence="3 4" key="1">
    <citation type="submission" date="2020-09" db="EMBL/GenBank/DDBJ databases">
        <title>Sphingomonas sp., a new species isolated from pork steak.</title>
        <authorList>
            <person name="Heidler von Heilborn D."/>
        </authorList>
    </citation>
    <scope>NUCLEOTIDE SEQUENCE [LARGE SCALE GENOMIC DNA]</scope>
    <source>
        <strain evidence="4">S8-3T</strain>
    </source>
</reference>
<dbReference type="GO" id="GO:0003677">
    <property type="term" value="F:DNA binding"/>
    <property type="evidence" value="ECO:0007669"/>
    <property type="project" value="UniProtKB-KW"/>
</dbReference>
<dbReference type="EMBL" id="CP061038">
    <property type="protein sequence ID" value="QNQ08198.1"/>
    <property type="molecule type" value="Genomic_DNA"/>
</dbReference>
<dbReference type="SUPFAM" id="SSF46894">
    <property type="entry name" value="C-terminal effector domain of the bipartite response regulators"/>
    <property type="match status" value="1"/>
</dbReference>
<feature type="domain" description="OmpR/PhoB-type" evidence="2">
    <location>
        <begin position="34"/>
        <end position="105"/>
    </location>
</feature>
<evidence type="ECO:0000313" key="3">
    <source>
        <dbReference type="EMBL" id="QNQ08198.1"/>
    </source>
</evidence>
<name>A0A7H0LEU5_9SPHN</name>
<dbReference type="AlphaFoldDB" id="A0A7H0LEU5"/>
<dbReference type="InterPro" id="IPR001867">
    <property type="entry name" value="OmpR/PhoB-type_DNA-bd"/>
</dbReference>
<evidence type="ECO:0000256" key="1">
    <source>
        <dbReference type="ARBA" id="ARBA00023125"/>
    </source>
</evidence>
<evidence type="ECO:0000313" key="4">
    <source>
        <dbReference type="Proteomes" id="UP000516148"/>
    </source>
</evidence>